<dbReference type="Pfam" id="PF26035">
    <property type="entry name" value="DUF8010"/>
    <property type="match status" value="1"/>
</dbReference>
<sequence>MSPRLLLADPHAAADALTFAGRTRPLGDGAVRLRASRGVLVMTAAPLSPRGLFDRTPTVLAMRILPADPELECDIVVDAAALAPAEGSASALELPDTALSAPWAGVSPPRGGWKPSGALAASVLATRAQFGIAAVAEAMPVDPGEDVVREVRAAVWGEPDAALADLPLGTAFAAFALGFIAGEETATVFENGPWTRVTLDRGHVLVRGPARVGLTEVRATGAR</sequence>
<dbReference type="Pfam" id="PF26572">
    <property type="entry name" value="DUF8185"/>
    <property type="match status" value="1"/>
</dbReference>
<feature type="domain" description="DUF8010" evidence="1">
    <location>
        <begin position="3"/>
        <end position="105"/>
    </location>
</feature>
<evidence type="ECO:0000313" key="3">
    <source>
        <dbReference type="EMBL" id="MDZ8162205.1"/>
    </source>
</evidence>
<dbReference type="InterPro" id="IPR058498">
    <property type="entry name" value="DUF8185"/>
</dbReference>
<keyword evidence="4" id="KW-1185">Reference proteome</keyword>
<accession>A0ABU5N7Z3</accession>
<dbReference type="RefSeq" id="WP_194424678.1">
    <property type="nucleotide sequence ID" value="NZ_BAAAPT010000002.1"/>
</dbReference>
<dbReference type="EMBL" id="JAWJYN010000002">
    <property type="protein sequence ID" value="MDZ8162205.1"/>
    <property type="molecule type" value="Genomic_DNA"/>
</dbReference>
<name>A0ABU5N7Z3_9MICO</name>
<dbReference type="InterPro" id="IPR058323">
    <property type="entry name" value="DUF8010"/>
</dbReference>
<evidence type="ECO:0000259" key="1">
    <source>
        <dbReference type="Pfam" id="PF26035"/>
    </source>
</evidence>
<gene>
    <name evidence="3" type="ORF">R2Q92_10175</name>
</gene>
<feature type="domain" description="DUF8185" evidence="2">
    <location>
        <begin position="108"/>
        <end position="210"/>
    </location>
</feature>
<proteinExistence type="predicted"/>
<evidence type="ECO:0000313" key="4">
    <source>
        <dbReference type="Proteomes" id="UP001291912"/>
    </source>
</evidence>
<dbReference type="Proteomes" id="UP001291912">
    <property type="component" value="Unassembled WGS sequence"/>
</dbReference>
<protein>
    <submittedName>
        <fullName evidence="3">Uncharacterized protein</fullName>
    </submittedName>
</protein>
<organism evidence="3 4">
    <name type="scientific">Microbacterium aquimaris</name>
    <dbReference type="NCBI Taxonomy" id="459816"/>
    <lineage>
        <taxon>Bacteria</taxon>
        <taxon>Bacillati</taxon>
        <taxon>Actinomycetota</taxon>
        <taxon>Actinomycetes</taxon>
        <taxon>Micrococcales</taxon>
        <taxon>Microbacteriaceae</taxon>
        <taxon>Microbacterium</taxon>
    </lineage>
</organism>
<reference evidence="3 4" key="1">
    <citation type="submission" date="2023-10" db="EMBL/GenBank/DDBJ databases">
        <title>Microbacterium xanthum sp. nov., isolated from seaweed.</title>
        <authorList>
            <person name="Lee S.D."/>
        </authorList>
    </citation>
    <scope>NUCLEOTIDE SEQUENCE [LARGE SCALE GENOMIC DNA]</scope>
    <source>
        <strain evidence="3 4">KCTC 19124</strain>
    </source>
</reference>
<evidence type="ECO:0000259" key="2">
    <source>
        <dbReference type="Pfam" id="PF26572"/>
    </source>
</evidence>
<comment type="caution">
    <text evidence="3">The sequence shown here is derived from an EMBL/GenBank/DDBJ whole genome shotgun (WGS) entry which is preliminary data.</text>
</comment>